<feature type="region of interest" description="Disordered" evidence="1">
    <location>
        <begin position="109"/>
        <end position="217"/>
    </location>
</feature>
<feature type="compositionally biased region" description="Acidic residues" evidence="1">
    <location>
        <begin position="208"/>
        <end position="217"/>
    </location>
</feature>
<dbReference type="SUPFAM" id="SSF51045">
    <property type="entry name" value="WW domain"/>
    <property type="match status" value="2"/>
</dbReference>
<dbReference type="PANTHER" id="PTHR46697:SF1">
    <property type="entry name" value="FORMIN-BINDING PROTEIN 4"/>
    <property type="match status" value="1"/>
</dbReference>
<accession>A0AAR5QHV3</accession>
<name>A0AAR5QHV3_DENPD</name>
<dbReference type="SMART" id="SM00456">
    <property type="entry name" value="WW"/>
    <property type="match status" value="2"/>
</dbReference>
<feature type="region of interest" description="Disordered" evidence="1">
    <location>
        <begin position="564"/>
        <end position="591"/>
    </location>
</feature>
<feature type="domain" description="WW" evidence="2">
    <location>
        <begin position="506"/>
        <end position="540"/>
    </location>
</feature>
<dbReference type="InterPro" id="IPR036020">
    <property type="entry name" value="WW_dom_sf"/>
</dbReference>
<evidence type="ECO:0000313" key="3">
    <source>
        <dbReference type="EnsemblMetazoa" id="XP_019772810.1"/>
    </source>
</evidence>
<protein>
    <recommendedName>
        <fullName evidence="2">WW domain-containing protein</fullName>
    </recommendedName>
</protein>
<feature type="compositionally biased region" description="Basic residues" evidence="1">
    <location>
        <begin position="118"/>
        <end position="134"/>
    </location>
</feature>
<dbReference type="InterPro" id="IPR001202">
    <property type="entry name" value="WW_dom"/>
</dbReference>
<evidence type="ECO:0000256" key="1">
    <source>
        <dbReference type="SAM" id="MobiDB-lite"/>
    </source>
</evidence>
<dbReference type="CDD" id="cd00201">
    <property type="entry name" value="WW"/>
    <property type="match status" value="2"/>
</dbReference>
<feature type="compositionally biased region" description="Polar residues" evidence="1">
    <location>
        <begin position="165"/>
        <end position="179"/>
    </location>
</feature>
<feature type="compositionally biased region" description="Pro residues" evidence="1">
    <location>
        <begin position="572"/>
        <end position="591"/>
    </location>
</feature>
<proteinExistence type="predicted"/>
<evidence type="ECO:0000259" key="2">
    <source>
        <dbReference type="PROSITE" id="PS50020"/>
    </source>
</evidence>
<reference evidence="4" key="1">
    <citation type="journal article" date="2013" name="Genome Biol.">
        <title>Draft genome of the mountain pine beetle, Dendroctonus ponderosae Hopkins, a major forest pest.</title>
        <authorList>
            <person name="Keeling C.I."/>
            <person name="Yuen M.M."/>
            <person name="Liao N.Y."/>
            <person name="Docking T.R."/>
            <person name="Chan S.K."/>
            <person name="Taylor G.A."/>
            <person name="Palmquist D.L."/>
            <person name="Jackman S.D."/>
            <person name="Nguyen A."/>
            <person name="Li M."/>
            <person name="Henderson H."/>
            <person name="Janes J.K."/>
            <person name="Zhao Y."/>
            <person name="Pandoh P."/>
            <person name="Moore R."/>
            <person name="Sperling F.A."/>
            <person name="Huber D.P."/>
            <person name="Birol I."/>
            <person name="Jones S.J."/>
            <person name="Bohlmann J."/>
        </authorList>
    </citation>
    <scope>NUCLEOTIDE SEQUENCE</scope>
</reference>
<organism evidence="3 4">
    <name type="scientific">Dendroctonus ponderosae</name>
    <name type="common">Mountain pine beetle</name>
    <dbReference type="NCBI Taxonomy" id="77166"/>
    <lineage>
        <taxon>Eukaryota</taxon>
        <taxon>Metazoa</taxon>
        <taxon>Ecdysozoa</taxon>
        <taxon>Arthropoda</taxon>
        <taxon>Hexapoda</taxon>
        <taxon>Insecta</taxon>
        <taxon>Pterygota</taxon>
        <taxon>Neoptera</taxon>
        <taxon>Endopterygota</taxon>
        <taxon>Coleoptera</taxon>
        <taxon>Polyphaga</taxon>
        <taxon>Cucujiformia</taxon>
        <taxon>Curculionidae</taxon>
        <taxon>Scolytinae</taxon>
        <taxon>Dendroctonus</taxon>
    </lineage>
</organism>
<dbReference type="PROSITE" id="PS50020">
    <property type="entry name" value="WW_DOMAIN_2"/>
    <property type="match status" value="2"/>
</dbReference>
<dbReference type="KEGG" id="dpa:109546335"/>
<feature type="domain" description="WW" evidence="2">
    <location>
        <begin position="28"/>
        <end position="56"/>
    </location>
</feature>
<dbReference type="PANTHER" id="PTHR46697">
    <property type="entry name" value="FORMIN-BINDING PROTEIN 4"/>
    <property type="match status" value="1"/>
</dbReference>
<dbReference type="InterPro" id="IPR053076">
    <property type="entry name" value="WW_domain_protein"/>
</dbReference>
<dbReference type="GeneID" id="109546335"/>
<keyword evidence="4" id="KW-1185">Reference proteome</keyword>
<reference evidence="3" key="2">
    <citation type="submission" date="2024-08" db="UniProtKB">
        <authorList>
            <consortium name="EnsemblMetazoa"/>
        </authorList>
    </citation>
    <scope>IDENTIFICATION</scope>
</reference>
<evidence type="ECO:0000313" key="4">
    <source>
        <dbReference type="Proteomes" id="UP000019118"/>
    </source>
</evidence>
<feature type="compositionally biased region" description="Polar residues" evidence="1">
    <location>
        <begin position="193"/>
        <end position="202"/>
    </location>
</feature>
<dbReference type="AlphaFoldDB" id="A0AAR5QHV3"/>
<dbReference type="EnsemblMetazoa" id="XM_019917251.1">
    <property type="protein sequence ID" value="XP_019772810.1"/>
    <property type="gene ID" value="LOC109546335"/>
</dbReference>
<sequence>MDATVNDFFKEIKELVTKSEPKVQEEVWHECFDELTGYSYFWNTQTDEVTWVPPKSYKRAGNNPKKNTTKAVVEKDKKKVELFVPPTTGNVPQCSMPEAKVYSIQDTMKESEPVKKQPIGRKHTAKKPVLKRPFRKSEDSDDEKIELITEYAANSDSDNDDKNSQPPLDQNKSTESPLTLSLLGKDSILLDQNPKSSTSVVPKQSDSQTDEEDDDDDLDILAKIQQRAQELKKMGGEVPSSVKQIIKKTEIIETPRKPSVSGFSLVAGYNSDSESEPELQEAPPIRPIFPVACLPISPIVETSHSTLFPITKPIDVKDFISYEPPANEVAKEAKTNKVESSDFDSKAFQRKRRIGISLVNNVKRPKEDVIPGTDFVGLGFKSEIVDNGYIKTTNEDAPVAYPGFQKGGVMFVKSDVLNSTVSQEKGPTKETDHCLLNKKQAEDDYIILREKLLFLEEGRDVVLPVQVMIIQAETLFQAMKEGGLNISYLRKWLSETCSDLVKLEREAAPEGWLLQWDRSYKRYFYQNQTTGVNQWRYPEPDVTRCDDAMDISTTPPPMDVKGEPAVFGPSLPSDPPLPPTPPKIRSPTPPPPPKITMATTTIDLPILPAQPQASEVIILHPILPGFDIEQPLPPGVDLITSVSNKNLEEVSQKPTDTLITALDSFYSEIAEVSENTNSLSPVSAQIPETPIETSIDVANPQHNSDPIRKKKKKVKLAQGLTMKKKGVSQLVEKWKNVQKSYGD</sequence>
<dbReference type="Proteomes" id="UP000019118">
    <property type="component" value="Unassembled WGS sequence"/>
</dbReference>
<dbReference type="Gene3D" id="2.20.70.10">
    <property type="match status" value="2"/>
</dbReference>